<keyword evidence="2" id="KW-1185">Reference proteome</keyword>
<dbReference type="GO" id="GO:0016788">
    <property type="term" value="F:hydrolase activity, acting on ester bonds"/>
    <property type="evidence" value="ECO:0007669"/>
    <property type="project" value="UniProtKB-ARBA"/>
</dbReference>
<dbReference type="Gene3D" id="3.40.50.1110">
    <property type="entry name" value="SGNH hydrolase"/>
    <property type="match status" value="1"/>
</dbReference>
<organism evidence="1 2">
    <name type="scientific">Uabimicrobium amorphum</name>
    <dbReference type="NCBI Taxonomy" id="2596890"/>
    <lineage>
        <taxon>Bacteria</taxon>
        <taxon>Pseudomonadati</taxon>
        <taxon>Planctomycetota</taxon>
        <taxon>Candidatus Uabimicrobiia</taxon>
        <taxon>Candidatus Uabimicrobiales</taxon>
        <taxon>Candidatus Uabimicrobiaceae</taxon>
        <taxon>Candidatus Uabimicrobium</taxon>
    </lineage>
</organism>
<dbReference type="InterPro" id="IPR036514">
    <property type="entry name" value="SGNH_hydro_sf"/>
</dbReference>
<dbReference type="PANTHER" id="PTHR30383">
    <property type="entry name" value="THIOESTERASE 1/PROTEASE 1/LYSOPHOSPHOLIPASE L1"/>
    <property type="match status" value="1"/>
</dbReference>
<gene>
    <name evidence="1" type="ORF">UABAM_00337</name>
</gene>
<evidence type="ECO:0000313" key="1">
    <source>
        <dbReference type="EMBL" id="BBM81994.1"/>
    </source>
</evidence>
<dbReference type="SUPFAM" id="SSF52266">
    <property type="entry name" value="SGNH hydrolase"/>
    <property type="match status" value="1"/>
</dbReference>
<dbReference type="InterPro" id="IPR051532">
    <property type="entry name" value="Ester_Hydrolysis_Enzymes"/>
</dbReference>
<sequence>MKKKFLLAFTSFIVFFLLCEALTYAVVFLGIRPKYYVSDIVENYPKYSWNMYSGPLLQRKKNSYIFWGALFNNPNKVTINKYGLRGPTIAKPKKDKTLRIMFLGGSHVFDLAAPENKDWPNMVATYLKTNQKIEIINAGMPGKSSHDNLARYYLDLHTWKPDILVFSGAWNDIRHFHNISPESSIIQLHAYDTLPSSPSALVYNYNTLDYIFGWSLFYSKLRHNYYSSKSFFETKRQKAKKLHDTFSKFAVEQYKFNLEMLYHACKITNSKLVLLKQSRLPHRNNGKVEKSKINYHARFLTHKALCKAFDLCDQVMDTLQEKYDDIEVIETSHLCGKVDYFYDAVHTSSLGSQKIAQVVAKNLQTFLQDDENF</sequence>
<evidence type="ECO:0008006" key="3">
    <source>
        <dbReference type="Google" id="ProtNLM"/>
    </source>
</evidence>
<protein>
    <recommendedName>
        <fullName evidence="3">SGNH hydrolase-type esterase domain-containing protein</fullName>
    </recommendedName>
</protein>
<reference evidence="1 2" key="1">
    <citation type="submission" date="2019-08" db="EMBL/GenBank/DDBJ databases">
        <title>Complete genome sequence of Candidatus Uab amorphum.</title>
        <authorList>
            <person name="Shiratori T."/>
            <person name="Suzuki S."/>
            <person name="Kakizawa Y."/>
            <person name="Ishida K."/>
        </authorList>
    </citation>
    <scope>NUCLEOTIDE SEQUENCE [LARGE SCALE GENOMIC DNA]</scope>
    <source>
        <strain evidence="1 2">SRT547</strain>
    </source>
</reference>
<proteinExistence type="predicted"/>
<evidence type="ECO:0000313" key="2">
    <source>
        <dbReference type="Proteomes" id="UP000326354"/>
    </source>
</evidence>
<dbReference type="KEGG" id="uam:UABAM_00337"/>
<dbReference type="AlphaFoldDB" id="A0A5S9F242"/>
<dbReference type="Proteomes" id="UP000326354">
    <property type="component" value="Chromosome"/>
</dbReference>
<accession>A0A5S9F242</accession>
<dbReference type="CDD" id="cd00229">
    <property type="entry name" value="SGNH_hydrolase"/>
    <property type="match status" value="1"/>
</dbReference>
<dbReference type="RefSeq" id="WP_151966254.1">
    <property type="nucleotide sequence ID" value="NZ_AP019860.1"/>
</dbReference>
<name>A0A5S9F242_UABAM</name>
<dbReference type="EMBL" id="AP019860">
    <property type="protein sequence ID" value="BBM81994.1"/>
    <property type="molecule type" value="Genomic_DNA"/>
</dbReference>
<dbReference type="OrthoDB" id="277306at2"/>